<dbReference type="InterPro" id="IPR017932">
    <property type="entry name" value="GATase_2_dom"/>
</dbReference>
<dbReference type="Pfam" id="PF13537">
    <property type="entry name" value="GATase_7"/>
    <property type="match status" value="1"/>
</dbReference>
<evidence type="ECO:0000256" key="5">
    <source>
        <dbReference type="ARBA" id="ARBA00022840"/>
    </source>
</evidence>
<dbReference type="InterPro" id="IPR014729">
    <property type="entry name" value="Rossmann-like_a/b/a_fold"/>
</dbReference>
<gene>
    <name evidence="9" type="ORF">QLQ84_10435</name>
</gene>
<evidence type="ECO:0000256" key="2">
    <source>
        <dbReference type="ARBA" id="ARBA00005752"/>
    </source>
</evidence>
<dbReference type="PROSITE" id="PS51278">
    <property type="entry name" value="GATASE_TYPE_2"/>
    <property type="match status" value="1"/>
</dbReference>
<dbReference type="SUPFAM" id="SSF56235">
    <property type="entry name" value="N-terminal nucleophile aminohydrolases (Ntn hydrolases)"/>
    <property type="match status" value="1"/>
</dbReference>
<keyword evidence="5" id="KW-0067">ATP-binding</keyword>
<dbReference type="SUPFAM" id="SSF52402">
    <property type="entry name" value="Adenine nucleotide alpha hydrolases-like"/>
    <property type="match status" value="1"/>
</dbReference>
<evidence type="ECO:0000259" key="8">
    <source>
        <dbReference type="PROSITE" id="PS51278"/>
    </source>
</evidence>
<dbReference type="RefSeq" id="WP_282721673.1">
    <property type="nucleotide sequence ID" value="NZ_JASCQO010000035.1"/>
</dbReference>
<keyword evidence="6" id="KW-0315">Glutamine amidotransferase</keyword>
<protein>
    <recommendedName>
        <fullName evidence="3">asparagine synthase (glutamine-hydrolyzing)</fullName>
        <ecNumber evidence="3">6.3.5.4</ecNumber>
    </recommendedName>
</protein>
<sequence length="640" mass="71387">MSGICGIIRFDGAPAERAELERMAARAAYRGPDGIHYHFDGPVGVACLALDATPDGTGECRPLVERDRRLTFAADARLDNRGECAAASHRAETDQATDAELMLGMLLHAGEDGPGRLLGDFAYALWDDPRRELRLARDTMGLRSLYYRVEPERVLFATEARQILAADGVPRRLNERAVAWHLSGMQIPPGCVFYDGIEEVRPGEEVTIVAGQAARARPFWRPDPERRLHYRDEREYADHLRELLTEAVCCRLRTRSPAGISLSGGVDSSVVASIAGWLHGREASVPAMRAYSWIFSEMPECDERDNIHRVADHFGIPVHAIPAEETYPLVDELANRPHEDDPFTSMFQPFMHRALSSAAKDGVAVMFYGFRGDVMCGGNVNDVPGMLKAGQWHRARDELGELSRVLSLSTAATLHRYLLQPILSDLLPSRARVTGRRVLQRRRRGAPHVVRAGPAARAGGHVRDDFLARAGLPSREPVREAADAWPRSAPRHRYIHIFSPLVMRGVMYAERVSAAHGIAIADPWSDRRIAEFILACPQYCVDTAVEVKRLARRAMDGIMPPSAIRAASKVSPEPLYLGALRGKAHVTVVDLMTNSRCADLGFIDEAVLRERFARFVRDEAPPFDLWPTLCLELWLRRYWP</sequence>
<evidence type="ECO:0000256" key="4">
    <source>
        <dbReference type="ARBA" id="ARBA00022741"/>
    </source>
</evidence>
<dbReference type="EC" id="6.3.5.4" evidence="3"/>
<name>A0ABT6VKW0_9GAMM</name>
<dbReference type="InterPro" id="IPR051786">
    <property type="entry name" value="ASN_synthetase/amidase"/>
</dbReference>
<dbReference type="InterPro" id="IPR006426">
    <property type="entry name" value="Asn_synth_AEB"/>
</dbReference>
<comment type="similarity">
    <text evidence="2">Belongs to the asparagine synthetase family.</text>
</comment>
<organism evidence="9 10">
    <name type="scientific">Halomonas kalidii</name>
    <dbReference type="NCBI Taxonomy" id="3043293"/>
    <lineage>
        <taxon>Bacteria</taxon>
        <taxon>Pseudomonadati</taxon>
        <taxon>Pseudomonadota</taxon>
        <taxon>Gammaproteobacteria</taxon>
        <taxon>Oceanospirillales</taxon>
        <taxon>Halomonadaceae</taxon>
        <taxon>Halomonas</taxon>
    </lineage>
</organism>
<dbReference type="InterPro" id="IPR033738">
    <property type="entry name" value="AsnB_N"/>
</dbReference>
<reference evidence="9 10" key="1">
    <citation type="submission" date="2023-04" db="EMBL/GenBank/DDBJ databases">
        <title>Halomonas strains isolated from rhizosphere soil.</title>
        <authorList>
            <person name="Xu L."/>
            <person name="Sun J.-Q."/>
        </authorList>
    </citation>
    <scope>NUCLEOTIDE SEQUENCE [LARGE SCALE GENOMIC DNA]</scope>
    <source>
        <strain evidence="9 10">LN1S58</strain>
    </source>
</reference>
<evidence type="ECO:0000256" key="3">
    <source>
        <dbReference type="ARBA" id="ARBA00012737"/>
    </source>
</evidence>
<dbReference type="PANTHER" id="PTHR43284">
    <property type="entry name" value="ASPARAGINE SYNTHETASE (GLUTAMINE-HYDROLYZING)"/>
    <property type="match status" value="1"/>
</dbReference>
<dbReference type="Gene3D" id="3.40.50.620">
    <property type="entry name" value="HUPs"/>
    <property type="match status" value="1"/>
</dbReference>
<keyword evidence="10" id="KW-1185">Reference proteome</keyword>
<evidence type="ECO:0000256" key="6">
    <source>
        <dbReference type="ARBA" id="ARBA00022962"/>
    </source>
</evidence>
<feature type="domain" description="Glutamine amidotransferase type-2" evidence="8">
    <location>
        <begin position="5"/>
        <end position="211"/>
    </location>
</feature>
<dbReference type="Pfam" id="PF00733">
    <property type="entry name" value="Asn_synthase"/>
    <property type="match status" value="1"/>
</dbReference>
<dbReference type="EMBL" id="JASCQO010000035">
    <property type="protein sequence ID" value="MDI5934204.1"/>
    <property type="molecule type" value="Genomic_DNA"/>
</dbReference>
<proteinExistence type="inferred from homology"/>
<dbReference type="InterPro" id="IPR001962">
    <property type="entry name" value="Asn_synthase"/>
</dbReference>
<evidence type="ECO:0000313" key="10">
    <source>
        <dbReference type="Proteomes" id="UP001244242"/>
    </source>
</evidence>
<accession>A0ABT6VKW0</accession>
<dbReference type="CDD" id="cd00712">
    <property type="entry name" value="AsnB"/>
    <property type="match status" value="1"/>
</dbReference>
<comment type="pathway">
    <text evidence="1">Amino-acid biosynthesis; L-asparagine biosynthesis; L-asparagine from L-aspartate (L-Gln route): step 1/1.</text>
</comment>
<evidence type="ECO:0000256" key="1">
    <source>
        <dbReference type="ARBA" id="ARBA00005187"/>
    </source>
</evidence>
<keyword evidence="4" id="KW-0547">Nucleotide-binding</keyword>
<dbReference type="Proteomes" id="UP001244242">
    <property type="component" value="Unassembled WGS sequence"/>
</dbReference>
<dbReference type="InterPro" id="IPR029055">
    <property type="entry name" value="Ntn_hydrolases_N"/>
</dbReference>
<dbReference type="PANTHER" id="PTHR43284:SF1">
    <property type="entry name" value="ASPARAGINE SYNTHETASE"/>
    <property type="match status" value="1"/>
</dbReference>
<evidence type="ECO:0000313" key="9">
    <source>
        <dbReference type="EMBL" id="MDI5934204.1"/>
    </source>
</evidence>
<comment type="catalytic activity">
    <reaction evidence="7">
        <text>L-aspartate + L-glutamine + ATP + H2O = L-asparagine + L-glutamate + AMP + diphosphate + H(+)</text>
        <dbReference type="Rhea" id="RHEA:12228"/>
        <dbReference type="ChEBI" id="CHEBI:15377"/>
        <dbReference type="ChEBI" id="CHEBI:15378"/>
        <dbReference type="ChEBI" id="CHEBI:29985"/>
        <dbReference type="ChEBI" id="CHEBI:29991"/>
        <dbReference type="ChEBI" id="CHEBI:30616"/>
        <dbReference type="ChEBI" id="CHEBI:33019"/>
        <dbReference type="ChEBI" id="CHEBI:58048"/>
        <dbReference type="ChEBI" id="CHEBI:58359"/>
        <dbReference type="ChEBI" id="CHEBI:456215"/>
        <dbReference type="EC" id="6.3.5.4"/>
    </reaction>
</comment>
<dbReference type="PIRSF" id="PIRSF001589">
    <property type="entry name" value="Asn_synthetase_glu-h"/>
    <property type="match status" value="1"/>
</dbReference>
<evidence type="ECO:0000256" key="7">
    <source>
        <dbReference type="ARBA" id="ARBA00048741"/>
    </source>
</evidence>
<comment type="caution">
    <text evidence="9">The sequence shown here is derived from an EMBL/GenBank/DDBJ whole genome shotgun (WGS) entry which is preliminary data.</text>
</comment>
<dbReference type="Gene3D" id="3.60.20.10">
    <property type="entry name" value="Glutamine Phosphoribosylpyrophosphate, subunit 1, domain 1"/>
    <property type="match status" value="1"/>
</dbReference>